<dbReference type="GO" id="GO:0016020">
    <property type="term" value="C:membrane"/>
    <property type="evidence" value="ECO:0007669"/>
    <property type="project" value="UniProtKB-SubCell"/>
</dbReference>
<dbReference type="AlphaFoldDB" id="A0AAY4AXS8"/>
<keyword evidence="4 6" id="KW-0472">Membrane</keyword>
<dbReference type="GeneID" id="114801676"/>
<evidence type="ECO:0000256" key="2">
    <source>
        <dbReference type="ARBA" id="ARBA00022692"/>
    </source>
</evidence>
<keyword evidence="9" id="KW-1185">Reference proteome</keyword>
<dbReference type="PANTHER" id="PTHR15296:SF1">
    <property type="entry name" value="PDZK1 INTERACTING PROTEIN 1"/>
    <property type="match status" value="1"/>
</dbReference>
<reference evidence="8" key="2">
    <citation type="submission" date="2025-08" db="UniProtKB">
        <authorList>
            <consortium name="Ensembl"/>
        </authorList>
    </citation>
    <scope>IDENTIFICATION</scope>
</reference>
<reference evidence="8" key="3">
    <citation type="submission" date="2025-09" db="UniProtKB">
        <authorList>
            <consortium name="Ensembl"/>
        </authorList>
    </citation>
    <scope>IDENTIFICATION</scope>
</reference>
<proteinExistence type="inferred from homology"/>
<evidence type="ECO:0000256" key="5">
    <source>
        <dbReference type="ARBA" id="ARBA00049650"/>
    </source>
</evidence>
<dbReference type="RefSeq" id="XP_028855681.1">
    <property type="nucleotide sequence ID" value="XM_028999848.1"/>
</dbReference>
<keyword evidence="7" id="KW-0732">Signal</keyword>
<feature type="signal peptide" evidence="7">
    <location>
        <begin position="1"/>
        <end position="20"/>
    </location>
</feature>
<organism evidence="8 9">
    <name type="scientific">Denticeps clupeoides</name>
    <name type="common">denticle herring</name>
    <dbReference type="NCBI Taxonomy" id="299321"/>
    <lineage>
        <taxon>Eukaryota</taxon>
        <taxon>Metazoa</taxon>
        <taxon>Chordata</taxon>
        <taxon>Craniata</taxon>
        <taxon>Vertebrata</taxon>
        <taxon>Euteleostomi</taxon>
        <taxon>Actinopterygii</taxon>
        <taxon>Neopterygii</taxon>
        <taxon>Teleostei</taxon>
        <taxon>Clupei</taxon>
        <taxon>Clupeiformes</taxon>
        <taxon>Denticipitoidei</taxon>
        <taxon>Denticipitidae</taxon>
        <taxon>Denticeps</taxon>
    </lineage>
</organism>
<protein>
    <recommendedName>
        <fullName evidence="10">PDZK1-interacting protein 1</fullName>
    </recommendedName>
</protein>
<gene>
    <name evidence="8" type="primary">PDZK1IP1</name>
</gene>
<dbReference type="Proteomes" id="UP000694580">
    <property type="component" value="Chromosome 13"/>
</dbReference>
<comment type="subcellular location">
    <subcellularLocation>
        <location evidence="1">Membrane</location>
        <topology evidence="1">Single-pass membrane protein</topology>
    </subcellularLocation>
</comment>
<name>A0AAY4AXS8_9TELE</name>
<evidence type="ECO:0000313" key="8">
    <source>
        <dbReference type="Ensembl" id="ENSDCDP00010012246.1"/>
    </source>
</evidence>
<evidence type="ECO:0000256" key="7">
    <source>
        <dbReference type="SAM" id="SignalP"/>
    </source>
</evidence>
<reference evidence="8 9" key="1">
    <citation type="submission" date="2020-06" db="EMBL/GenBank/DDBJ databases">
        <authorList>
            <consortium name="Wellcome Sanger Institute Data Sharing"/>
        </authorList>
    </citation>
    <scope>NUCLEOTIDE SEQUENCE [LARGE SCALE GENOMIC DNA]</scope>
</reference>
<accession>A0AAY4AXS8</accession>
<evidence type="ECO:0000256" key="4">
    <source>
        <dbReference type="ARBA" id="ARBA00023136"/>
    </source>
</evidence>
<evidence type="ECO:0000256" key="3">
    <source>
        <dbReference type="ARBA" id="ARBA00022989"/>
    </source>
</evidence>
<comment type="similarity">
    <text evidence="5">Belongs to the PDZK1-interacting protein 1/SMIM24 family.</text>
</comment>
<sequence length="115" mass="12331">MGKVTIALSQIVLILGLAAAQAGTTEVERALPSWLMGIIAVVVFLFLVFVAFLANKAWCEEPSHETKAGSPEACDYAMTNGSTYDGAMEAVRSRDHRDAYENVAAYAVEDATTVM</sequence>
<evidence type="ECO:0000313" key="9">
    <source>
        <dbReference type="Proteomes" id="UP000694580"/>
    </source>
</evidence>
<feature type="chain" id="PRO_5044219556" description="PDZK1-interacting protein 1" evidence="7">
    <location>
        <begin position="21"/>
        <end position="115"/>
    </location>
</feature>
<keyword evidence="2 6" id="KW-0812">Transmembrane</keyword>
<dbReference type="PANTHER" id="PTHR15296">
    <property type="entry name" value="MEMBRANE-ASSOCIATED PROTEIN MAP17"/>
    <property type="match status" value="1"/>
</dbReference>
<evidence type="ECO:0000256" key="6">
    <source>
        <dbReference type="SAM" id="Phobius"/>
    </source>
</evidence>
<dbReference type="Pfam" id="PF15807">
    <property type="entry name" value="MAP17"/>
    <property type="match status" value="1"/>
</dbReference>
<evidence type="ECO:0000256" key="1">
    <source>
        <dbReference type="ARBA" id="ARBA00004167"/>
    </source>
</evidence>
<keyword evidence="3 6" id="KW-1133">Transmembrane helix</keyword>
<dbReference type="Ensembl" id="ENSDCDT00010012838.1">
    <property type="protein sequence ID" value="ENSDCDP00010012246.1"/>
    <property type="gene ID" value="ENSDCDG00010005484.1"/>
</dbReference>
<dbReference type="InterPro" id="IPR031627">
    <property type="entry name" value="PDZK1IP1/SMIM24"/>
</dbReference>
<feature type="transmembrane region" description="Helical" evidence="6">
    <location>
        <begin position="30"/>
        <end position="54"/>
    </location>
</feature>
<dbReference type="GeneTree" id="ENSGT00940000154660"/>
<evidence type="ECO:0008006" key="10">
    <source>
        <dbReference type="Google" id="ProtNLM"/>
    </source>
</evidence>